<keyword evidence="4" id="KW-1185">Reference proteome</keyword>
<evidence type="ECO:0000313" key="4">
    <source>
        <dbReference type="Proteomes" id="UP000635316"/>
    </source>
</evidence>
<comment type="similarity">
    <text evidence="1">Belongs to the TrbE/VirB4 family.</text>
</comment>
<dbReference type="PANTHER" id="PTHR30121:SF6">
    <property type="entry name" value="SLR6007 PROTEIN"/>
    <property type="match status" value="1"/>
</dbReference>
<evidence type="ECO:0000259" key="2">
    <source>
        <dbReference type="Pfam" id="PF03135"/>
    </source>
</evidence>
<dbReference type="RefSeq" id="WP_200238174.1">
    <property type="nucleotide sequence ID" value="NZ_JAENGP010000015.1"/>
</dbReference>
<dbReference type="SUPFAM" id="SSF52540">
    <property type="entry name" value="P-loop containing nucleoside triphosphate hydrolases"/>
    <property type="match status" value="1"/>
</dbReference>
<dbReference type="InterPro" id="IPR027417">
    <property type="entry name" value="P-loop_NTPase"/>
</dbReference>
<dbReference type="Gene3D" id="3.40.50.300">
    <property type="entry name" value="P-loop containing nucleotide triphosphate hydrolases"/>
    <property type="match status" value="1"/>
</dbReference>
<dbReference type="EMBL" id="JAENGP010000015">
    <property type="protein sequence ID" value="MBK1782090.1"/>
    <property type="molecule type" value="Genomic_DNA"/>
</dbReference>
<dbReference type="InterPro" id="IPR051162">
    <property type="entry name" value="T4SS_component"/>
</dbReference>
<dbReference type="Pfam" id="PF03135">
    <property type="entry name" value="CagE_TrbE_VirB"/>
    <property type="match status" value="1"/>
</dbReference>
<proteinExistence type="inferred from homology"/>
<sequence>MIIVDFLKKILKKIAGQSDFLPKISQHVTDNIVHYRDDGYLAFTIRLEGIPFESVNDNYLYNQFHQLALTLSGAGKNLGNRLGLWMTLQRKKRSFERKYQQDNIFCQEFTNKYIARFQKDDFFSNTFYITAVLKYEDYDDGLKEALELIDTLMQDLQAYDPYLLTAYQNKEGIAFSEVYEFFGSLVNYNYERIPLSNIDACEVIGEADLHFGTDVGEIRTATETKYVTCWDLKDFGVSKVKVLTGILDLPCEFNFTQSFVYIENQDIQSRIDKQLNNLASVGDQAVLQHEELLEGKGGVTSGELMFGDYHAALTVFSDTLKDATRLGTLVRSRFQSSGGFQFQKATNSAPITYFSQVPGAKRKPRKAPKSTVNLATTFGMHTHSHGKATGNPIGDGSAIMPLLTKSNTIYDFNWHFSNPKEDNTGDKLAGHTLLLGATGVGKTTTETAILTMTQRFNPSLFVLDLDYGMQIFMQAIGGQYFALEAGKPTGLNPFQLPDTPDTREFLNRLVGVCGQNSEGKLSAEEEHQIKHAVDTMFNSINFENRNFSVLLQSIPFSAEENSLRTRLGKWCRSEGGRFAWCLDNTRNKFNPDDFNKIGFDLTDILKDNYAPTEPVLAYLFHLRNLMMHRLAEHDGIMMTVVEECWWPLKFNATKDMILKILKTDRKLGGWILLTTQSPEDVIQCDIFPAIVQQTPTKIYLPNPDAKFEGGYEKCGMTRKEFDELVKLTLDSRTFLVKQGQQSSMAKLDLYGFADELAVLSGSSNNIEILNQLMSEQEFELPNDWYPIFKERVRAAREAKRKVAA</sequence>
<reference evidence="3 4" key="1">
    <citation type="submission" date="2020-12" db="EMBL/GenBank/DDBJ databases">
        <authorList>
            <person name="Lu T."/>
            <person name="Wang Q."/>
            <person name="Han X."/>
        </authorList>
    </citation>
    <scope>NUCLEOTIDE SEQUENCE [LARGE SCALE GENOMIC DNA]</scope>
    <source>
        <strain evidence="3 4">WQ 585</strain>
    </source>
</reference>
<evidence type="ECO:0000256" key="1">
    <source>
        <dbReference type="ARBA" id="ARBA00006512"/>
    </source>
</evidence>
<dbReference type="PANTHER" id="PTHR30121">
    <property type="entry name" value="UNCHARACTERIZED PROTEIN YJGR-RELATED"/>
    <property type="match status" value="1"/>
</dbReference>
<protein>
    <submittedName>
        <fullName evidence="3">Conjugal transfer protein</fullName>
    </submittedName>
</protein>
<gene>
    <name evidence="3" type="ORF">JHL22_12790</name>
</gene>
<dbReference type="Proteomes" id="UP000635316">
    <property type="component" value="Unassembled WGS sequence"/>
</dbReference>
<organism evidence="3 4">
    <name type="scientific">Advenella mandrilli</name>
    <dbReference type="NCBI Taxonomy" id="2800330"/>
    <lineage>
        <taxon>Bacteria</taxon>
        <taxon>Pseudomonadati</taxon>
        <taxon>Pseudomonadota</taxon>
        <taxon>Betaproteobacteria</taxon>
        <taxon>Burkholderiales</taxon>
        <taxon>Alcaligenaceae</taxon>
    </lineage>
</organism>
<evidence type="ECO:0000313" key="3">
    <source>
        <dbReference type="EMBL" id="MBK1782090.1"/>
    </source>
</evidence>
<comment type="caution">
    <text evidence="3">The sequence shown here is derived from an EMBL/GenBank/DDBJ whole genome shotgun (WGS) entry which is preliminary data.</text>
</comment>
<dbReference type="InterPro" id="IPR018145">
    <property type="entry name" value="CagE_TrbE_VirB_cntrl_dom"/>
</dbReference>
<name>A0ABS1EGF1_9BURK</name>
<feature type="domain" description="CagE TrbE VirB component of type IV transporter system central" evidence="2">
    <location>
        <begin position="167"/>
        <end position="360"/>
    </location>
</feature>
<accession>A0ABS1EGF1</accession>